<dbReference type="GO" id="GO:0015189">
    <property type="term" value="F:L-lysine transmembrane transporter activity"/>
    <property type="evidence" value="ECO:0007669"/>
    <property type="project" value="TreeGrafter"/>
</dbReference>
<evidence type="ECO:0000256" key="4">
    <source>
        <dbReference type="ARBA" id="ARBA00022989"/>
    </source>
</evidence>
<evidence type="ECO:0000313" key="7">
    <source>
        <dbReference type="EMBL" id="KAI5081548.1"/>
    </source>
</evidence>
<dbReference type="Proteomes" id="UP000886520">
    <property type="component" value="Chromosome 2"/>
</dbReference>
<dbReference type="GO" id="GO:0016020">
    <property type="term" value="C:membrane"/>
    <property type="evidence" value="ECO:0007669"/>
    <property type="project" value="UniProtKB-SubCell"/>
</dbReference>
<feature type="transmembrane region" description="Helical" evidence="6">
    <location>
        <begin position="165"/>
        <end position="188"/>
    </location>
</feature>
<comment type="subcellular location">
    <subcellularLocation>
        <location evidence="1">Membrane</location>
        <topology evidence="1">Multi-pass membrane protein</topology>
    </subcellularLocation>
</comment>
<gene>
    <name evidence="7" type="ORF">GOP47_0001291</name>
</gene>
<feature type="transmembrane region" description="Helical" evidence="6">
    <location>
        <begin position="382"/>
        <end position="400"/>
    </location>
</feature>
<dbReference type="GO" id="GO:0015185">
    <property type="term" value="F:gamma-aminobutyric acid transmembrane transporter activity"/>
    <property type="evidence" value="ECO:0007669"/>
    <property type="project" value="TreeGrafter"/>
</dbReference>
<feature type="transmembrane region" description="Helical" evidence="6">
    <location>
        <begin position="135"/>
        <end position="153"/>
    </location>
</feature>
<dbReference type="PANTHER" id="PTHR45649:SF30">
    <property type="entry name" value="AMINO-ACID PERMEASE BAT1"/>
    <property type="match status" value="1"/>
</dbReference>
<protein>
    <recommendedName>
        <fullName evidence="9">Amino-acid permease BAT1 homolog</fullName>
    </recommendedName>
</protein>
<accession>A0A9D4ZMX1</accession>
<feature type="transmembrane region" description="Helical" evidence="6">
    <location>
        <begin position="406"/>
        <end position="426"/>
    </location>
</feature>
<keyword evidence="2" id="KW-0813">Transport</keyword>
<dbReference type="PIRSF" id="PIRSF006060">
    <property type="entry name" value="AA_transporter"/>
    <property type="match status" value="1"/>
</dbReference>
<sequence length="442" mass="48058">MEVERVKVKVKVDSGEQRLKELGYKQELKRDLSLLHNFALSFSIISILGGVTILYNTGLSYGGPASMTYGWLIVSCFTMFVAVSMAEICSAFPTTGGLYFWSYQLAGKEWGPFAAWMTGWFNMVAQWAGTASIDYSLAVLIQTIILLSTGGANGGGYMASKYEVLGIYGGILLLHAAMNSLPVSWLAYLGTFAAAWNIVGVFVLMFLIPLVSPTRASAKFVFQHFNKETSYQIHSSPYVFFLGLLMSQYTLAGYDAAAHMSEEAKYSDKSGPYTIISAVAISIVVGWGYLLGITFAVTDLNHVLDPANDANGYAIAQVFYDAFKNRFGDGTGGIFCLAVAALAIFFSGMGAITSTSRMTYGFSRDEAMPLSRLWHSVNRWDVPVNAVWLCATVSFIMALTSLGSLVAFQAMVSVATIAIYIAYAIPSLLRVTAARKSFCNIQ</sequence>
<name>A0A9D4ZMX1_ADICA</name>
<reference evidence="7" key="1">
    <citation type="submission" date="2021-01" db="EMBL/GenBank/DDBJ databases">
        <title>Adiantum capillus-veneris genome.</title>
        <authorList>
            <person name="Fang Y."/>
            <person name="Liao Q."/>
        </authorList>
    </citation>
    <scope>NUCLEOTIDE SEQUENCE</scope>
    <source>
        <strain evidence="7">H3</strain>
        <tissue evidence="7">Leaf</tissue>
    </source>
</reference>
<evidence type="ECO:0008006" key="9">
    <source>
        <dbReference type="Google" id="ProtNLM"/>
    </source>
</evidence>
<keyword evidence="5 6" id="KW-0472">Membrane</keyword>
<dbReference type="GO" id="GO:0005313">
    <property type="term" value="F:L-glutamate transmembrane transporter activity"/>
    <property type="evidence" value="ECO:0007669"/>
    <property type="project" value="TreeGrafter"/>
</dbReference>
<comment type="caution">
    <text evidence="7">The sequence shown here is derived from an EMBL/GenBank/DDBJ whole genome shotgun (WGS) entry which is preliminary data.</text>
</comment>
<organism evidence="7 8">
    <name type="scientific">Adiantum capillus-veneris</name>
    <name type="common">Maidenhair fern</name>
    <dbReference type="NCBI Taxonomy" id="13818"/>
    <lineage>
        <taxon>Eukaryota</taxon>
        <taxon>Viridiplantae</taxon>
        <taxon>Streptophyta</taxon>
        <taxon>Embryophyta</taxon>
        <taxon>Tracheophyta</taxon>
        <taxon>Polypodiopsida</taxon>
        <taxon>Polypodiidae</taxon>
        <taxon>Polypodiales</taxon>
        <taxon>Pteridineae</taxon>
        <taxon>Pteridaceae</taxon>
        <taxon>Vittarioideae</taxon>
        <taxon>Adiantum</taxon>
    </lineage>
</organism>
<feature type="transmembrane region" description="Helical" evidence="6">
    <location>
        <begin position="332"/>
        <end position="352"/>
    </location>
</feature>
<dbReference type="OrthoDB" id="3257095at2759"/>
<evidence type="ECO:0000256" key="5">
    <source>
        <dbReference type="ARBA" id="ARBA00023136"/>
    </source>
</evidence>
<dbReference type="GO" id="GO:0015180">
    <property type="term" value="F:L-alanine transmembrane transporter activity"/>
    <property type="evidence" value="ECO:0007669"/>
    <property type="project" value="TreeGrafter"/>
</dbReference>
<dbReference type="AlphaFoldDB" id="A0A9D4ZMX1"/>
<evidence type="ECO:0000256" key="3">
    <source>
        <dbReference type="ARBA" id="ARBA00022692"/>
    </source>
</evidence>
<feature type="transmembrane region" description="Helical" evidence="6">
    <location>
        <begin position="275"/>
        <end position="297"/>
    </location>
</feature>
<dbReference type="InterPro" id="IPR002293">
    <property type="entry name" value="AA/rel_permease1"/>
</dbReference>
<keyword evidence="8" id="KW-1185">Reference proteome</keyword>
<dbReference type="Pfam" id="PF13520">
    <property type="entry name" value="AA_permease_2"/>
    <property type="match status" value="1"/>
</dbReference>
<keyword evidence="3 6" id="KW-0812">Transmembrane</keyword>
<dbReference type="EMBL" id="JABFUD020000003">
    <property type="protein sequence ID" value="KAI5081548.1"/>
    <property type="molecule type" value="Genomic_DNA"/>
</dbReference>
<keyword evidence="4 6" id="KW-1133">Transmembrane helix</keyword>
<evidence type="ECO:0000256" key="6">
    <source>
        <dbReference type="SAM" id="Phobius"/>
    </source>
</evidence>
<feature type="transmembrane region" description="Helical" evidence="6">
    <location>
        <begin position="194"/>
        <end position="212"/>
    </location>
</feature>
<evidence type="ECO:0000313" key="8">
    <source>
        <dbReference type="Proteomes" id="UP000886520"/>
    </source>
</evidence>
<feature type="transmembrane region" description="Helical" evidence="6">
    <location>
        <begin position="68"/>
        <end position="101"/>
    </location>
</feature>
<dbReference type="PANTHER" id="PTHR45649">
    <property type="entry name" value="AMINO-ACID PERMEASE BAT1"/>
    <property type="match status" value="1"/>
</dbReference>
<evidence type="ECO:0000256" key="2">
    <source>
        <dbReference type="ARBA" id="ARBA00022448"/>
    </source>
</evidence>
<feature type="transmembrane region" description="Helical" evidence="6">
    <location>
        <begin position="34"/>
        <end position="56"/>
    </location>
</feature>
<dbReference type="Gene3D" id="1.20.1740.10">
    <property type="entry name" value="Amino acid/polyamine transporter I"/>
    <property type="match status" value="1"/>
</dbReference>
<evidence type="ECO:0000256" key="1">
    <source>
        <dbReference type="ARBA" id="ARBA00004141"/>
    </source>
</evidence>
<proteinExistence type="predicted"/>